<evidence type="ECO:0000313" key="2">
    <source>
        <dbReference type="Proteomes" id="UP001056386"/>
    </source>
</evidence>
<protein>
    <submittedName>
        <fullName evidence="1">Uncharacterized protein</fullName>
    </submittedName>
</protein>
<gene>
    <name evidence="1" type="ORF">NFI99_11625</name>
</gene>
<dbReference type="GeneID" id="93068677"/>
<sequence length="56" mass="5995">MDGYLRANEGLPLDHADIDRTQLKTCGPSLTRCSLLAAGRSGQRDQPAGNALQVLE</sequence>
<evidence type="ECO:0000313" key="1">
    <source>
        <dbReference type="EMBL" id="USS42821.1"/>
    </source>
</evidence>
<name>A0ABY5B8Q9_BURGL</name>
<keyword evidence="2" id="KW-1185">Reference proteome</keyword>
<dbReference type="EMBL" id="CP099583">
    <property type="protein sequence ID" value="USS42821.1"/>
    <property type="molecule type" value="Genomic_DNA"/>
</dbReference>
<accession>A0ABY5B8Q9</accession>
<reference evidence="1" key="1">
    <citation type="submission" date="2022-06" db="EMBL/GenBank/DDBJ databases">
        <title>Draft genome sequence of Burkholderia glumae strain GR20004 isolated from rice panicle showing bacterial panicle blight.</title>
        <authorList>
            <person name="Choi S.Y."/>
            <person name="Lee Y.H."/>
        </authorList>
    </citation>
    <scope>NUCLEOTIDE SEQUENCE</scope>
    <source>
        <strain evidence="1">GR20004</strain>
    </source>
</reference>
<dbReference type="RefSeq" id="WP_230674376.1">
    <property type="nucleotide sequence ID" value="NZ_CP021075.1"/>
</dbReference>
<dbReference type="Proteomes" id="UP001056386">
    <property type="component" value="Chromosome 2"/>
</dbReference>
<organism evidence="1 2">
    <name type="scientific">Burkholderia glumae</name>
    <name type="common">Pseudomonas glumae</name>
    <dbReference type="NCBI Taxonomy" id="337"/>
    <lineage>
        <taxon>Bacteria</taxon>
        <taxon>Pseudomonadati</taxon>
        <taxon>Pseudomonadota</taxon>
        <taxon>Betaproteobacteria</taxon>
        <taxon>Burkholderiales</taxon>
        <taxon>Burkholderiaceae</taxon>
        <taxon>Burkholderia</taxon>
    </lineage>
</organism>
<proteinExistence type="predicted"/>